<reference evidence="1 2" key="1">
    <citation type="submission" date="2018-07" db="EMBL/GenBank/DDBJ databases">
        <authorList>
            <consortium name="Pathogen Informatics"/>
        </authorList>
    </citation>
    <scope>NUCLEOTIDE SEQUENCE [LARGE SCALE GENOMIC DNA]</scope>
    <source>
        <strain evidence="1 2">4300STDY6636950</strain>
    </source>
</reference>
<dbReference type="EMBL" id="UFBM01000203">
    <property type="protein sequence ID" value="SSG14645.1"/>
    <property type="molecule type" value="Genomic_DNA"/>
</dbReference>
<sequence>MLPLLVRENDYIFKPSTSRYAMLAMVDVLATELAMANKTQAKGKLRRIKLALDSHRGGVDRQPLGD</sequence>
<dbReference type="AlphaFoldDB" id="A0ABD7NAV9"/>
<comment type="caution">
    <text evidence="1">The sequence shown here is derived from an EMBL/GenBank/DDBJ whole genome shotgun (WGS) entry which is preliminary data.</text>
</comment>
<gene>
    <name evidence="1" type="ORF">SAMEA23995918_05800</name>
</gene>
<name>A0ABD7NAV9_9ENTR</name>
<organism evidence="1 2">
    <name type="scientific">Klebsiella quasipneumoniae</name>
    <dbReference type="NCBI Taxonomy" id="1463165"/>
    <lineage>
        <taxon>Bacteria</taxon>
        <taxon>Pseudomonadati</taxon>
        <taxon>Pseudomonadota</taxon>
        <taxon>Gammaproteobacteria</taxon>
        <taxon>Enterobacterales</taxon>
        <taxon>Enterobacteriaceae</taxon>
        <taxon>Klebsiella/Raoultella group</taxon>
        <taxon>Klebsiella</taxon>
        <taxon>Klebsiella pneumoniae complex</taxon>
    </lineage>
</organism>
<dbReference type="Proteomes" id="UP000252079">
    <property type="component" value="Unassembled WGS sequence"/>
</dbReference>
<evidence type="ECO:0000313" key="2">
    <source>
        <dbReference type="Proteomes" id="UP000252079"/>
    </source>
</evidence>
<accession>A0ABD7NAV9</accession>
<protein>
    <submittedName>
        <fullName evidence="1">Transcriptional regulator</fullName>
    </submittedName>
</protein>
<proteinExistence type="predicted"/>
<evidence type="ECO:0000313" key="1">
    <source>
        <dbReference type="EMBL" id="SSG14645.1"/>
    </source>
</evidence>